<dbReference type="PANTHER" id="PTHR35006">
    <property type="entry name" value="GLYOXALASE FAMILY PROTEIN (AFU_ORTHOLOGUE AFUA_5G14830)"/>
    <property type="match status" value="1"/>
</dbReference>
<keyword evidence="2" id="KW-0456">Lyase</keyword>
<reference evidence="2 3" key="1">
    <citation type="submission" date="2018-07" db="EMBL/GenBank/DDBJ databases">
        <title>Genomic Encyclopedia of Type Strains, Phase IV (KMG-IV): sequencing the most valuable type-strain genomes for metagenomic binning, comparative biology and taxonomic classification.</title>
        <authorList>
            <person name="Goeker M."/>
        </authorList>
    </citation>
    <scope>NUCLEOTIDE SEQUENCE [LARGE SCALE GENOMIC DNA]</scope>
    <source>
        <strain evidence="2 3">DSM 21352</strain>
    </source>
</reference>
<dbReference type="PANTHER" id="PTHR35006:SF1">
    <property type="entry name" value="BLL2941 PROTEIN"/>
    <property type="match status" value="1"/>
</dbReference>
<proteinExistence type="predicted"/>
<dbReference type="SUPFAM" id="SSF54593">
    <property type="entry name" value="Glyoxalase/Bleomycin resistance protein/Dihydroxybiphenyl dioxygenase"/>
    <property type="match status" value="1"/>
</dbReference>
<gene>
    <name evidence="2" type="ORF">DFR41_101948</name>
</gene>
<keyword evidence="2" id="KW-0560">Oxidoreductase</keyword>
<dbReference type="CDD" id="cd07262">
    <property type="entry name" value="VOC_like"/>
    <property type="match status" value="1"/>
</dbReference>
<protein>
    <submittedName>
        <fullName evidence="2">Catechol 2,3-dioxygenase-like lactoylglutathione lyase family enzyme</fullName>
    </submittedName>
</protein>
<dbReference type="STRING" id="433924.NS331_22785"/>
<dbReference type="PROSITE" id="PS51819">
    <property type="entry name" value="VOC"/>
    <property type="match status" value="1"/>
</dbReference>
<dbReference type="AlphaFoldDB" id="A0A370FN83"/>
<sequence>MISHVFLGTSDFERALAFYQPLLAALGLQQRFIDHDHPWAGWQQPGVARPLLLLGRPYDGQPASAGNGAMLALLAASRRQVDEVHALALRLGGRCEGPPGLRPHYHANYYGAYFRDLDGNKLGLACHAPEGAPIQSPSTHSST</sequence>
<dbReference type="Proteomes" id="UP000255265">
    <property type="component" value="Unassembled WGS sequence"/>
</dbReference>
<accession>A0A370FN83</accession>
<dbReference type="InterPro" id="IPR037523">
    <property type="entry name" value="VOC_core"/>
</dbReference>
<name>A0A370FN83_9BURK</name>
<dbReference type="GO" id="GO:0016829">
    <property type="term" value="F:lyase activity"/>
    <property type="evidence" value="ECO:0007669"/>
    <property type="project" value="UniProtKB-KW"/>
</dbReference>
<dbReference type="GO" id="GO:0051213">
    <property type="term" value="F:dioxygenase activity"/>
    <property type="evidence" value="ECO:0007669"/>
    <property type="project" value="UniProtKB-KW"/>
</dbReference>
<dbReference type="InterPro" id="IPR029068">
    <property type="entry name" value="Glyas_Bleomycin-R_OHBP_Dase"/>
</dbReference>
<keyword evidence="3" id="KW-1185">Reference proteome</keyword>
<evidence type="ECO:0000259" key="1">
    <source>
        <dbReference type="PROSITE" id="PS51819"/>
    </source>
</evidence>
<dbReference type="Gene3D" id="3.10.180.10">
    <property type="entry name" value="2,3-Dihydroxybiphenyl 1,2-Dioxygenase, domain 1"/>
    <property type="match status" value="1"/>
</dbReference>
<dbReference type="Pfam" id="PF00903">
    <property type="entry name" value="Glyoxalase"/>
    <property type="match status" value="1"/>
</dbReference>
<feature type="domain" description="VOC" evidence="1">
    <location>
        <begin position="1"/>
        <end position="127"/>
    </location>
</feature>
<comment type="caution">
    <text evidence="2">The sequence shown here is derived from an EMBL/GenBank/DDBJ whole genome shotgun (WGS) entry which is preliminary data.</text>
</comment>
<evidence type="ECO:0000313" key="3">
    <source>
        <dbReference type="Proteomes" id="UP000255265"/>
    </source>
</evidence>
<evidence type="ECO:0000313" key="2">
    <source>
        <dbReference type="EMBL" id="RDI29192.1"/>
    </source>
</evidence>
<organism evidence="2 3">
    <name type="scientific">Pseudacidovorax intermedius</name>
    <dbReference type="NCBI Taxonomy" id="433924"/>
    <lineage>
        <taxon>Bacteria</taxon>
        <taxon>Pseudomonadati</taxon>
        <taxon>Pseudomonadota</taxon>
        <taxon>Betaproteobacteria</taxon>
        <taxon>Burkholderiales</taxon>
        <taxon>Comamonadaceae</taxon>
        <taxon>Pseudacidovorax</taxon>
    </lineage>
</organism>
<dbReference type="EMBL" id="QQAV01000001">
    <property type="protein sequence ID" value="RDI29192.1"/>
    <property type="molecule type" value="Genomic_DNA"/>
</dbReference>
<dbReference type="InterPro" id="IPR004360">
    <property type="entry name" value="Glyas_Fos-R_dOase_dom"/>
</dbReference>
<dbReference type="OrthoDB" id="9800438at2"/>
<dbReference type="RefSeq" id="WP_114801864.1">
    <property type="nucleotide sequence ID" value="NZ_QQAV01000001.1"/>
</dbReference>
<keyword evidence="2" id="KW-0223">Dioxygenase</keyword>